<protein>
    <recommendedName>
        <fullName evidence="5">Ead/Ea22-like family protein</fullName>
    </recommendedName>
</protein>
<evidence type="ECO:0000313" key="1">
    <source>
        <dbReference type="EMBL" id="PBJ92030.1"/>
    </source>
</evidence>
<dbReference type="AlphaFoldDB" id="A0A2A3LVX6"/>
<evidence type="ECO:0000313" key="2">
    <source>
        <dbReference type="EMBL" id="PLV14301.1"/>
    </source>
</evidence>
<name>A0A2A3LVX6_PSEDL</name>
<dbReference type="RefSeq" id="WP_096010356.1">
    <property type="nucleotide sequence ID" value="NZ_NTME01000070.1"/>
</dbReference>
<dbReference type="Proteomes" id="UP000218102">
    <property type="component" value="Unassembled WGS sequence"/>
</dbReference>
<dbReference type="Proteomes" id="UP000234744">
    <property type="component" value="Unassembled WGS sequence"/>
</dbReference>
<sequence length="192" mass="21348">MSGIEQIIEAMTAPPAPAGEVVTLDRVTLETILAELEAANPIRPLVTVLRTKLAEPRVELWAMHSVGPGEVYPCLNKEDAERQAQELRDAGHRLKADRIAKGECVEAWGEWVANVIPSPWEPDEHFEIMAEEWQSNHRELADYTAKLQAENESLRKGLGGMLFAFDDGVGREWSANLLDYARALCPAAEFKS</sequence>
<dbReference type="EMBL" id="NTME01000070">
    <property type="protein sequence ID" value="PBJ92030.1"/>
    <property type="molecule type" value="Genomic_DNA"/>
</dbReference>
<dbReference type="EMBL" id="PJCJ01000006">
    <property type="protein sequence ID" value="PLV14301.1"/>
    <property type="molecule type" value="Genomic_DNA"/>
</dbReference>
<proteinExistence type="predicted"/>
<reference evidence="2 4" key="2">
    <citation type="submission" date="2017-12" db="EMBL/GenBank/DDBJ databases">
        <title>Detection of the carbapenemase gene blaVIM-5 in members of the Pseudomonas putida group isolated from polluted Nigerian wetlands.</title>
        <authorList>
            <person name="Adelowo O."/>
            <person name="Vollmers J."/>
            <person name="Maeusezahl I."/>
            <person name="Kaster A.-K."/>
            <person name="Mueller J.A."/>
        </authorList>
    </citation>
    <scope>NUCLEOTIDE SEQUENCE [LARGE SCALE GENOMIC DNA]</scope>
    <source>
        <strain evidence="2 4">MR69</strain>
    </source>
</reference>
<comment type="caution">
    <text evidence="1">The sequence shown here is derived from an EMBL/GenBank/DDBJ whole genome shotgun (WGS) entry which is preliminary data.</text>
</comment>
<organism evidence="1 3">
    <name type="scientific">Pseudomonas plecoglossicida</name>
    <dbReference type="NCBI Taxonomy" id="70775"/>
    <lineage>
        <taxon>Bacteria</taxon>
        <taxon>Pseudomonadati</taxon>
        <taxon>Pseudomonadota</taxon>
        <taxon>Gammaproteobacteria</taxon>
        <taxon>Pseudomonadales</taxon>
        <taxon>Pseudomonadaceae</taxon>
        <taxon>Pseudomonas</taxon>
    </lineage>
</organism>
<evidence type="ECO:0000313" key="3">
    <source>
        <dbReference type="Proteomes" id="UP000218102"/>
    </source>
</evidence>
<accession>A0A2A3LVX6</accession>
<gene>
    <name evidence="1" type="ORF">CMV24_29275</name>
    <name evidence="2" type="ORF">CXG47_12975</name>
</gene>
<keyword evidence="4" id="KW-1185">Reference proteome</keyword>
<reference evidence="1 3" key="1">
    <citation type="submission" date="2017-09" db="EMBL/GenBank/DDBJ databases">
        <authorList>
            <person name="Ehlers B."/>
            <person name="Leendertz F.H."/>
        </authorList>
    </citation>
    <scope>NUCLEOTIDE SEQUENCE [LARGE SCALE GENOMIC DNA]</scope>
    <source>
        <strain evidence="1 3">DJ-1</strain>
    </source>
</reference>
<evidence type="ECO:0000313" key="4">
    <source>
        <dbReference type="Proteomes" id="UP000234744"/>
    </source>
</evidence>
<evidence type="ECO:0008006" key="5">
    <source>
        <dbReference type="Google" id="ProtNLM"/>
    </source>
</evidence>